<sequence length="270" mass="30505">MMMASIVMGIPMLLLVLLLLSETPEKPVVDGKILLSFMVEAFSPIDDKNYAKTRKSNIIPIHHPFVATRTNPTITNNNKFHHRSTATEYHKSSSSKLQTQLFNIYDDWRTDTIVVDTLPLDEETVQNCLEEFVESDYGTQMFGRHEKAANVGITGNIEFVELCGPEVTLQLSGKFWHKRSFVLGRAAMWLNARIPEVTDVIVADREELQDFEEIVDDITGEVLFRRDKRSEDFNGDRATMEYQGMDPDMRGPFPQSALGGPSGGSMINPM</sequence>
<dbReference type="AlphaFoldDB" id="A0A9K3M493"/>
<reference evidence="3" key="1">
    <citation type="journal article" date="2021" name="Sci. Rep.">
        <title>Diploid genomic architecture of Nitzschia inconspicua, an elite biomass production diatom.</title>
        <authorList>
            <person name="Oliver A."/>
            <person name="Podell S."/>
            <person name="Pinowska A."/>
            <person name="Traller J.C."/>
            <person name="Smith S.R."/>
            <person name="McClure R."/>
            <person name="Beliaev A."/>
            <person name="Bohutskyi P."/>
            <person name="Hill E.A."/>
            <person name="Rabines A."/>
            <person name="Zheng H."/>
            <person name="Allen L.Z."/>
            <person name="Kuo A."/>
            <person name="Grigoriev I.V."/>
            <person name="Allen A.E."/>
            <person name="Hazlebeck D."/>
            <person name="Allen E.E."/>
        </authorList>
    </citation>
    <scope>NUCLEOTIDE SEQUENCE</scope>
    <source>
        <strain evidence="3">Hildebrandi</strain>
    </source>
</reference>
<dbReference type="OrthoDB" id="446939at2759"/>
<evidence type="ECO:0000256" key="2">
    <source>
        <dbReference type="SAM" id="SignalP"/>
    </source>
</evidence>
<gene>
    <name evidence="3" type="ORF">IV203_012974</name>
</gene>
<comment type="caution">
    <text evidence="3">The sequence shown here is derived from an EMBL/GenBank/DDBJ whole genome shotgun (WGS) entry which is preliminary data.</text>
</comment>
<evidence type="ECO:0000313" key="4">
    <source>
        <dbReference type="Proteomes" id="UP000693970"/>
    </source>
</evidence>
<feature type="chain" id="PRO_5039920698" evidence="2">
    <location>
        <begin position="22"/>
        <end position="270"/>
    </location>
</feature>
<keyword evidence="4" id="KW-1185">Reference proteome</keyword>
<evidence type="ECO:0000256" key="1">
    <source>
        <dbReference type="SAM" id="MobiDB-lite"/>
    </source>
</evidence>
<feature type="region of interest" description="Disordered" evidence="1">
    <location>
        <begin position="241"/>
        <end position="270"/>
    </location>
</feature>
<feature type="signal peptide" evidence="2">
    <location>
        <begin position="1"/>
        <end position="21"/>
    </location>
</feature>
<name>A0A9K3M493_9STRA</name>
<dbReference type="PANTHER" id="PTHR36018">
    <property type="entry name" value="OS09G0481800 PROTEIN"/>
    <property type="match status" value="1"/>
</dbReference>
<evidence type="ECO:0000313" key="3">
    <source>
        <dbReference type="EMBL" id="KAG7373879.1"/>
    </source>
</evidence>
<reference evidence="3" key="2">
    <citation type="submission" date="2021-04" db="EMBL/GenBank/DDBJ databases">
        <authorList>
            <person name="Podell S."/>
        </authorList>
    </citation>
    <scope>NUCLEOTIDE SEQUENCE</scope>
    <source>
        <strain evidence="3">Hildebrandi</strain>
    </source>
</reference>
<organism evidence="3 4">
    <name type="scientific">Nitzschia inconspicua</name>
    <dbReference type="NCBI Taxonomy" id="303405"/>
    <lineage>
        <taxon>Eukaryota</taxon>
        <taxon>Sar</taxon>
        <taxon>Stramenopiles</taxon>
        <taxon>Ochrophyta</taxon>
        <taxon>Bacillariophyta</taxon>
        <taxon>Bacillariophyceae</taxon>
        <taxon>Bacillariophycidae</taxon>
        <taxon>Bacillariales</taxon>
        <taxon>Bacillariaceae</taxon>
        <taxon>Nitzschia</taxon>
    </lineage>
</organism>
<keyword evidence="2" id="KW-0732">Signal</keyword>
<protein>
    <submittedName>
        <fullName evidence="3">Uncharacterized protein</fullName>
    </submittedName>
</protein>
<dbReference type="Proteomes" id="UP000693970">
    <property type="component" value="Unassembled WGS sequence"/>
</dbReference>
<dbReference type="PANTHER" id="PTHR36018:SF1">
    <property type="entry name" value="OS09G0481800 PROTEIN"/>
    <property type="match status" value="1"/>
</dbReference>
<dbReference type="EMBL" id="JAGRRH010000001">
    <property type="protein sequence ID" value="KAG7373879.1"/>
    <property type="molecule type" value="Genomic_DNA"/>
</dbReference>
<proteinExistence type="predicted"/>
<accession>A0A9K3M493</accession>